<keyword evidence="3 4" id="KW-0443">Lipid metabolism</keyword>
<dbReference type="AlphaFoldDB" id="A0A9R0I135"/>
<protein>
    <recommendedName>
        <fullName evidence="4">Fatty acyl-CoA reductase</fullName>
        <ecNumber evidence="4">1.2.1.84</ecNumber>
    </recommendedName>
</protein>
<dbReference type="InterPro" id="IPR036291">
    <property type="entry name" value="NAD(P)-bd_dom_sf"/>
</dbReference>
<comment type="catalytic activity">
    <reaction evidence="4">
        <text>a long-chain fatty acyl-CoA + 2 NADPH + 2 H(+) = a long-chain primary fatty alcohol + 2 NADP(+) + CoA</text>
        <dbReference type="Rhea" id="RHEA:52716"/>
        <dbReference type="ChEBI" id="CHEBI:15378"/>
        <dbReference type="ChEBI" id="CHEBI:57287"/>
        <dbReference type="ChEBI" id="CHEBI:57783"/>
        <dbReference type="ChEBI" id="CHEBI:58349"/>
        <dbReference type="ChEBI" id="CHEBI:77396"/>
        <dbReference type="ChEBI" id="CHEBI:83139"/>
        <dbReference type="EC" id="1.2.1.84"/>
    </reaction>
</comment>
<dbReference type="KEGG" id="soe:110785357"/>
<keyword evidence="7" id="KW-1185">Reference proteome</keyword>
<dbReference type="InterPro" id="IPR026055">
    <property type="entry name" value="FAR"/>
</dbReference>
<accession>A0A9R0I135</accession>
<organism evidence="7 8">
    <name type="scientific">Spinacia oleracea</name>
    <name type="common">Spinach</name>
    <dbReference type="NCBI Taxonomy" id="3562"/>
    <lineage>
        <taxon>Eukaryota</taxon>
        <taxon>Viridiplantae</taxon>
        <taxon>Streptophyta</taxon>
        <taxon>Embryophyta</taxon>
        <taxon>Tracheophyta</taxon>
        <taxon>Spermatophyta</taxon>
        <taxon>Magnoliopsida</taxon>
        <taxon>eudicotyledons</taxon>
        <taxon>Gunneridae</taxon>
        <taxon>Pentapetalae</taxon>
        <taxon>Caryophyllales</taxon>
        <taxon>Chenopodiaceae</taxon>
        <taxon>Chenopodioideae</taxon>
        <taxon>Anserineae</taxon>
        <taxon>Spinacia</taxon>
    </lineage>
</organism>
<evidence type="ECO:0000256" key="3">
    <source>
        <dbReference type="ARBA" id="ARBA00023098"/>
    </source>
</evidence>
<dbReference type="CDD" id="cd05236">
    <property type="entry name" value="FAR-N_SDR_e"/>
    <property type="match status" value="1"/>
</dbReference>
<evidence type="ECO:0000313" key="7">
    <source>
        <dbReference type="Proteomes" id="UP000813463"/>
    </source>
</evidence>
<reference evidence="7" key="1">
    <citation type="journal article" date="2021" name="Nat. Commun.">
        <title>Genomic analyses provide insights into spinach domestication and the genetic basis of agronomic traits.</title>
        <authorList>
            <person name="Cai X."/>
            <person name="Sun X."/>
            <person name="Xu C."/>
            <person name="Sun H."/>
            <person name="Wang X."/>
            <person name="Ge C."/>
            <person name="Zhang Z."/>
            <person name="Wang Q."/>
            <person name="Fei Z."/>
            <person name="Jiao C."/>
            <person name="Wang Q."/>
        </authorList>
    </citation>
    <scope>NUCLEOTIDE SEQUENCE [LARGE SCALE GENOMIC DNA]</scope>
    <source>
        <strain evidence="7">cv. Varoflay</strain>
    </source>
</reference>
<dbReference type="RefSeq" id="XP_021845487.1">
    <property type="nucleotide sequence ID" value="XM_021989795.2"/>
</dbReference>
<evidence type="ECO:0000256" key="2">
    <source>
        <dbReference type="ARBA" id="ARBA00022516"/>
    </source>
</evidence>
<evidence type="ECO:0000256" key="4">
    <source>
        <dbReference type="RuleBase" id="RU363097"/>
    </source>
</evidence>
<evidence type="ECO:0000259" key="5">
    <source>
        <dbReference type="Pfam" id="PF03015"/>
    </source>
</evidence>
<feature type="domain" description="Thioester reductase (TE)" evidence="6">
    <location>
        <begin position="17"/>
        <end position="312"/>
    </location>
</feature>
<dbReference type="InterPro" id="IPR013120">
    <property type="entry name" value="FAR_NAD-bd"/>
</dbReference>
<dbReference type="GeneID" id="110785357"/>
<dbReference type="Proteomes" id="UP000813463">
    <property type="component" value="Chromosome 6"/>
</dbReference>
<dbReference type="EC" id="1.2.1.84" evidence="4"/>
<reference evidence="8" key="2">
    <citation type="submission" date="2025-08" db="UniProtKB">
        <authorList>
            <consortium name="RefSeq"/>
        </authorList>
    </citation>
    <scope>IDENTIFICATION</scope>
    <source>
        <tissue evidence="8">Leaf</tissue>
    </source>
</reference>
<dbReference type="GO" id="GO:0010345">
    <property type="term" value="P:suberin biosynthetic process"/>
    <property type="evidence" value="ECO:0000318"/>
    <property type="project" value="GO_Central"/>
</dbReference>
<dbReference type="Pfam" id="PF07993">
    <property type="entry name" value="NAD_binding_4"/>
    <property type="match status" value="1"/>
</dbReference>
<dbReference type="OrthoDB" id="1679203at2759"/>
<dbReference type="GO" id="GO:0102965">
    <property type="term" value="F:alcohol-forming long-chain fatty acyl-CoA reductase activity"/>
    <property type="evidence" value="ECO:0007669"/>
    <property type="project" value="UniProtKB-EC"/>
</dbReference>
<evidence type="ECO:0000313" key="8">
    <source>
        <dbReference type="RefSeq" id="XP_021845487.1"/>
    </source>
</evidence>
<dbReference type="InterPro" id="IPR033640">
    <property type="entry name" value="FAR_C"/>
</dbReference>
<name>A0A9R0I135_SPIOL</name>
<dbReference type="PANTHER" id="PTHR11011:SF109">
    <property type="entry name" value="FATTY ACYL-COA REDUCTASE 1"/>
    <property type="match status" value="1"/>
</dbReference>
<keyword evidence="4" id="KW-0560">Oxidoreductase</keyword>
<comment type="function">
    <text evidence="4">Catalyzes the reduction of fatty acyl-CoA to fatty alcohols.</text>
</comment>
<sequence length="480" mass="54106">MEVGNEVEFLCNKTILVTGTTGFLGKVLLEKILRIQPNVKKLYLLIRIKDTKSSLERLHDQIIGKELFRVLRERHGAEFDSFISEKVAPIDGDTSLVNLGLKDKSEIYKEIDVIIHSAAVTKFQERYDLALGINTLGARNVLQYAKTCPKLQVLVHVSTAYVCREKAGLILETPCKMGETLSGIDIDVEKKLANETLNGLTSKGASTKQIRDTMKSLGQKRADVYGCANTYVFTKVMAEMLIWEHKGDLPVVIVRPTMICSTYKEPFPGWIEGVGSTGTLSILYGKGLINFLYADGNSVIDLIPVDMVVNSIISGMVANANKPCLTIYQVGSSLRNPLTVSKLVDINYRYFNKNPWIDGQGVPVKIKKGKLVKDRLHFLMLSVQPIPKLMVLKLVDIALCRYFKLNQDKLEMQLKVAVKMAMIFSHYLLFAGIFDDENTEKLRTTIKRIDEEGFNFDPKSIDWEDYLFNHHIPAIVNYLF</sequence>
<keyword evidence="4" id="KW-0521">NADP</keyword>
<gene>
    <name evidence="8" type="primary">LOC110785357</name>
</gene>
<dbReference type="GO" id="GO:0035336">
    <property type="term" value="P:long-chain fatty-acyl-CoA metabolic process"/>
    <property type="evidence" value="ECO:0000318"/>
    <property type="project" value="GO_Central"/>
</dbReference>
<dbReference type="GO" id="GO:0080019">
    <property type="term" value="F:alcohol-forming very long-chain fatty acyl-CoA reductase activity"/>
    <property type="evidence" value="ECO:0000318"/>
    <property type="project" value="GO_Central"/>
</dbReference>
<dbReference type="PANTHER" id="PTHR11011">
    <property type="entry name" value="MALE STERILITY PROTEIN 2-RELATED"/>
    <property type="match status" value="1"/>
</dbReference>
<proteinExistence type="inferred from homology"/>
<evidence type="ECO:0000256" key="1">
    <source>
        <dbReference type="ARBA" id="ARBA00005928"/>
    </source>
</evidence>
<dbReference type="SUPFAM" id="SSF51735">
    <property type="entry name" value="NAD(P)-binding Rossmann-fold domains"/>
    <property type="match status" value="1"/>
</dbReference>
<comment type="similarity">
    <text evidence="1 4">Belongs to the fatty acyl-CoA reductase family.</text>
</comment>
<dbReference type="Gene3D" id="3.40.50.720">
    <property type="entry name" value="NAD(P)-binding Rossmann-like Domain"/>
    <property type="match status" value="1"/>
</dbReference>
<keyword evidence="2 4" id="KW-0444">Lipid biosynthesis</keyword>
<dbReference type="Pfam" id="PF03015">
    <property type="entry name" value="Sterile"/>
    <property type="match status" value="1"/>
</dbReference>
<evidence type="ECO:0000259" key="6">
    <source>
        <dbReference type="Pfam" id="PF07993"/>
    </source>
</evidence>
<dbReference type="CDD" id="cd09071">
    <property type="entry name" value="FAR_C"/>
    <property type="match status" value="1"/>
</dbReference>
<feature type="domain" description="Fatty acyl-CoA reductase C-terminal" evidence="5">
    <location>
        <begin position="408"/>
        <end position="480"/>
    </location>
</feature>